<dbReference type="EMBL" id="BDOQ01000010">
    <property type="protein sequence ID" value="GBG14877.1"/>
    <property type="molecule type" value="Genomic_DNA"/>
</dbReference>
<gene>
    <name evidence="1" type="ORF">NMK_2478</name>
</gene>
<comment type="caution">
    <text evidence="1">The sequence shown here is derived from an EMBL/GenBank/DDBJ whole genome shotgun (WGS) entry which is preliminary data.</text>
</comment>
<evidence type="ECO:0000313" key="2">
    <source>
        <dbReference type="Proteomes" id="UP000245081"/>
    </source>
</evidence>
<dbReference type="RefSeq" id="WP_109016060.1">
    <property type="nucleotide sequence ID" value="NZ_BDOQ01000010.1"/>
</dbReference>
<protein>
    <submittedName>
        <fullName evidence="1">Fumarate hydratase class I</fullName>
    </submittedName>
</protein>
<reference evidence="1 2" key="1">
    <citation type="journal article" date="2018" name="Environ. Microbiol.">
        <title>Isolation and genomic characterization of Novimethylophilus kurashikiensis gen. nov. sp. nov., a new lanthanide-dependent methylotrophic species of Methylophilaceae.</title>
        <authorList>
            <person name="Lv H."/>
            <person name="Sahin N."/>
            <person name="Tani A."/>
        </authorList>
    </citation>
    <scope>NUCLEOTIDE SEQUENCE [LARGE SCALE GENOMIC DNA]</scope>
    <source>
        <strain evidence="1 2">La2-4</strain>
    </source>
</reference>
<proteinExistence type="predicted"/>
<keyword evidence="2" id="KW-1185">Reference proteome</keyword>
<dbReference type="Proteomes" id="UP000245081">
    <property type="component" value="Unassembled WGS sequence"/>
</dbReference>
<evidence type="ECO:0000313" key="1">
    <source>
        <dbReference type="EMBL" id="GBG14877.1"/>
    </source>
</evidence>
<dbReference type="AlphaFoldDB" id="A0A2R5F9K3"/>
<accession>A0A2R5F9K3</accession>
<organism evidence="1 2">
    <name type="scientific">Novimethylophilus kurashikiensis</name>
    <dbReference type="NCBI Taxonomy" id="1825523"/>
    <lineage>
        <taxon>Bacteria</taxon>
        <taxon>Pseudomonadati</taxon>
        <taxon>Pseudomonadota</taxon>
        <taxon>Betaproteobacteria</taxon>
        <taxon>Nitrosomonadales</taxon>
        <taxon>Methylophilaceae</taxon>
        <taxon>Novimethylophilus</taxon>
    </lineage>
</organism>
<name>A0A2R5F9K3_9PROT</name>
<sequence>MQLQPTPAANCAGVFHAHFTLQDGAVANLEDLPSGTKVTLIDLERDTARQRDVMLTRYYRGGLEVRESILQAVKRDVGRMAEASGVPVIRAKLEFMGQFDCELTPLNYLEAHIKCQIPEGLFLQEREKLAQLGVQYDFRLSSNPRERKAGVVAQFANIRVRTGAANAARERISRLTEVLKTSGFDVAGVHVELNVWDSNVQRDAWWA</sequence>